<evidence type="ECO:0000313" key="3">
    <source>
        <dbReference type="Proteomes" id="UP000789405"/>
    </source>
</evidence>
<dbReference type="OrthoDB" id="2427034at2759"/>
<gene>
    <name evidence="2" type="ORF">DERYTH_LOCUS23704</name>
</gene>
<sequence length="204" mass="23224">ATEQIVNLLKPFEEITRHICESKYPTLNLVYPYIRTLKNKFMPKSENSESYEAWITLIYGSEDSDTSNNSSISSDNEADIPSAGNRQQWQYVHRKLEDSNSVEYLSPNSSNIIGLKASILDPRALKLLLFATTQERKETEAQVHAELLSFENQMNISSSAEIERSIVPISEDPQDSLSAELWGSLLIPDNVTDKDEFTRYMKEP</sequence>
<accession>A0A9N9JYM4</accession>
<evidence type="ECO:0000313" key="2">
    <source>
        <dbReference type="EMBL" id="CAG8802561.1"/>
    </source>
</evidence>
<feature type="region of interest" description="Disordered" evidence="1">
    <location>
        <begin position="63"/>
        <end position="84"/>
    </location>
</feature>
<keyword evidence="3" id="KW-1185">Reference proteome</keyword>
<feature type="non-terminal residue" evidence="2">
    <location>
        <position position="204"/>
    </location>
</feature>
<dbReference type="EMBL" id="CAJVPY010037064">
    <property type="protein sequence ID" value="CAG8802561.1"/>
    <property type="molecule type" value="Genomic_DNA"/>
</dbReference>
<dbReference type="Proteomes" id="UP000789405">
    <property type="component" value="Unassembled WGS sequence"/>
</dbReference>
<reference evidence="2" key="1">
    <citation type="submission" date="2021-06" db="EMBL/GenBank/DDBJ databases">
        <authorList>
            <person name="Kallberg Y."/>
            <person name="Tangrot J."/>
            <person name="Rosling A."/>
        </authorList>
    </citation>
    <scope>NUCLEOTIDE SEQUENCE</scope>
    <source>
        <strain evidence="2">MA453B</strain>
    </source>
</reference>
<dbReference type="AlphaFoldDB" id="A0A9N9JYM4"/>
<comment type="caution">
    <text evidence="2">The sequence shown here is derived from an EMBL/GenBank/DDBJ whole genome shotgun (WGS) entry which is preliminary data.</text>
</comment>
<proteinExistence type="predicted"/>
<organism evidence="2 3">
    <name type="scientific">Dentiscutata erythropus</name>
    <dbReference type="NCBI Taxonomy" id="1348616"/>
    <lineage>
        <taxon>Eukaryota</taxon>
        <taxon>Fungi</taxon>
        <taxon>Fungi incertae sedis</taxon>
        <taxon>Mucoromycota</taxon>
        <taxon>Glomeromycotina</taxon>
        <taxon>Glomeromycetes</taxon>
        <taxon>Diversisporales</taxon>
        <taxon>Gigasporaceae</taxon>
        <taxon>Dentiscutata</taxon>
    </lineage>
</organism>
<feature type="compositionally biased region" description="Low complexity" evidence="1">
    <location>
        <begin position="66"/>
        <end position="75"/>
    </location>
</feature>
<evidence type="ECO:0000256" key="1">
    <source>
        <dbReference type="SAM" id="MobiDB-lite"/>
    </source>
</evidence>
<name>A0A9N9JYM4_9GLOM</name>
<protein>
    <submittedName>
        <fullName evidence="2">8561_t:CDS:1</fullName>
    </submittedName>
</protein>
<feature type="non-terminal residue" evidence="2">
    <location>
        <position position="1"/>
    </location>
</feature>